<comment type="caution">
    <text evidence="2">The sequence shown here is derived from an EMBL/GenBank/DDBJ whole genome shotgun (WGS) entry which is preliminary data.</text>
</comment>
<evidence type="ECO:0000256" key="1">
    <source>
        <dbReference type="SAM" id="MobiDB-lite"/>
    </source>
</evidence>
<organism evidence="2">
    <name type="scientific">marine sediment metagenome</name>
    <dbReference type="NCBI Taxonomy" id="412755"/>
    <lineage>
        <taxon>unclassified sequences</taxon>
        <taxon>metagenomes</taxon>
        <taxon>ecological metagenomes</taxon>
    </lineage>
</organism>
<accession>A0A0F9DSC1</accession>
<feature type="non-terminal residue" evidence="2">
    <location>
        <position position="431"/>
    </location>
</feature>
<reference evidence="2" key="1">
    <citation type="journal article" date="2015" name="Nature">
        <title>Complex archaea that bridge the gap between prokaryotes and eukaryotes.</title>
        <authorList>
            <person name="Spang A."/>
            <person name="Saw J.H."/>
            <person name="Jorgensen S.L."/>
            <person name="Zaremba-Niedzwiedzka K."/>
            <person name="Martijn J."/>
            <person name="Lind A.E."/>
            <person name="van Eijk R."/>
            <person name="Schleper C."/>
            <person name="Guy L."/>
            <person name="Ettema T.J."/>
        </authorList>
    </citation>
    <scope>NUCLEOTIDE SEQUENCE</scope>
</reference>
<dbReference type="EMBL" id="LAZR01038048">
    <property type="protein sequence ID" value="KKL20561.1"/>
    <property type="molecule type" value="Genomic_DNA"/>
</dbReference>
<feature type="region of interest" description="Disordered" evidence="1">
    <location>
        <begin position="312"/>
        <end position="334"/>
    </location>
</feature>
<evidence type="ECO:0008006" key="3">
    <source>
        <dbReference type="Google" id="ProtNLM"/>
    </source>
</evidence>
<feature type="compositionally biased region" description="Basic and acidic residues" evidence="1">
    <location>
        <begin position="250"/>
        <end position="270"/>
    </location>
</feature>
<dbReference type="AlphaFoldDB" id="A0A0F9DSC1"/>
<proteinExistence type="predicted"/>
<dbReference type="InterPro" id="IPR016913">
    <property type="entry name" value="UCP029215"/>
</dbReference>
<dbReference type="Pfam" id="PF09979">
    <property type="entry name" value="DUF2213"/>
    <property type="match status" value="1"/>
</dbReference>
<name>A0A0F9DSC1_9ZZZZ</name>
<evidence type="ECO:0000313" key="2">
    <source>
        <dbReference type="EMBL" id="KKL20561.1"/>
    </source>
</evidence>
<feature type="region of interest" description="Disordered" evidence="1">
    <location>
        <begin position="250"/>
        <end position="288"/>
    </location>
</feature>
<sequence>MPKKTRKKTKRHNNRTILIDQLTVNTYSNIQSSQFINTPQKTQEGFLIVDTVIAEAGVLPYTYVTPSGEEIIHNELLGDAIFSSQFINSCDGIPFVLEHPQNSDGSFVDVNPNNFKEEIKGVLFNPRIDKENSRLIGTLKVFDEDVIELMESGELQEVSQGYVCQVVEQPGVFNGEPYDAIQTNMLMNHLALVNEGRAGDSVRVLFNAKKNNSSQSSHIVKNFILGVKKMTAKKLAIKKLAIKKLAVKKANEKDPLEDKKNQPEDEKDNSPIDPVEPQEGLETPGVNAVNAMDPIELMKAIMEMIMPFISGPQATPEINQRAQNQGDDKEDKENEGDIKDKLLNSSNAIINQAVLNSTVQKIVLNNVQETGETYAKAQSVLGADVSTIANRFNSLDEFKRYVIKESGYKAEEQIRKMNAFEVKAYFDVITE</sequence>
<gene>
    <name evidence="2" type="ORF">LCGC14_2454220</name>
</gene>
<protein>
    <recommendedName>
        <fullName evidence="3">DUF2213 domain-containing protein</fullName>
    </recommendedName>
</protein>
<feature type="compositionally biased region" description="Polar residues" evidence="1">
    <location>
        <begin position="312"/>
        <end position="325"/>
    </location>
</feature>